<comment type="catalytic activity">
    <reaction evidence="11">
        <text>[GlcNAc-(1-&gt;4)-Mur2Ac(oyl-L-Ala-gamma-D-Glu-L-Lys-D-Ala-D-Ala)](n)-di-trans,octa-cis-undecaprenyl diphosphate + beta-D-GlcNAc-(1-&gt;4)-Mur2Ac(oyl-L-Ala-gamma-D-Glu-L-Lys-D-Ala-D-Ala)-di-trans,octa-cis-undecaprenyl diphosphate = [GlcNAc-(1-&gt;4)-Mur2Ac(oyl-L-Ala-gamma-D-Glu-L-Lys-D-Ala-D-Ala)](n+1)-di-trans,octa-cis-undecaprenyl diphosphate + di-trans,octa-cis-undecaprenyl diphosphate + H(+)</text>
        <dbReference type="Rhea" id="RHEA:23708"/>
        <dbReference type="Rhea" id="RHEA-COMP:9602"/>
        <dbReference type="Rhea" id="RHEA-COMP:9603"/>
        <dbReference type="ChEBI" id="CHEBI:15378"/>
        <dbReference type="ChEBI" id="CHEBI:58405"/>
        <dbReference type="ChEBI" id="CHEBI:60033"/>
        <dbReference type="ChEBI" id="CHEBI:78435"/>
        <dbReference type="EC" id="2.4.99.28"/>
    </reaction>
</comment>
<dbReference type="AlphaFoldDB" id="A0A1H9QCH5"/>
<evidence type="ECO:0000256" key="1">
    <source>
        <dbReference type="ARBA" id="ARBA00022475"/>
    </source>
</evidence>
<feature type="transmembrane region" description="Helical" evidence="11">
    <location>
        <begin position="21"/>
        <end position="42"/>
    </location>
</feature>
<evidence type="ECO:0000256" key="10">
    <source>
        <dbReference type="ARBA" id="ARBA00023316"/>
    </source>
</evidence>
<dbReference type="GO" id="GO:0071555">
    <property type="term" value="P:cell wall organization"/>
    <property type="evidence" value="ECO:0007669"/>
    <property type="project" value="UniProtKB-KW"/>
</dbReference>
<keyword evidence="4 11" id="KW-0808">Transferase</keyword>
<dbReference type="OrthoDB" id="9766909at2"/>
<gene>
    <name evidence="11" type="primary">mtgA</name>
    <name evidence="13" type="ORF">SAMN04488023_111138</name>
</gene>
<reference evidence="13 14" key="1">
    <citation type="submission" date="2016-10" db="EMBL/GenBank/DDBJ databases">
        <authorList>
            <person name="de Groot N.N."/>
        </authorList>
    </citation>
    <scope>NUCLEOTIDE SEQUENCE [LARGE SCALE GENOMIC DNA]</scope>
    <source>
        <strain evidence="13 14">DSM 18610</strain>
    </source>
</reference>
<dbReference type="InterPro" id="IPR011812">
    <property type="entry name" value="Pep_trsgly"/>
</dbReference>
<keyword evidence="3 11" id="KW-0328">Glycosyltransferase</keyword>
<keyword evidence="14" id="KW-1185">Reference proteome</keyword>
<keyword evidence="6 11" id="KW-0133">Cell shape</keyword>
<name>A0A1H9QCH5_9SPHI</name>
<dbReference type="SUPFAM" id="SSF53955">
    <property type="entry name" value="Lysozyme-like"/>
    <property type="match status" value="1"/>
</dbReference>
<sequence length="243" mass="27924">MAKARTTKSKSKAKHPLVKKITNIATKVFLYFLLVSVLWAIALRFINPPITVLMVIRNIERKADGKPFKTEKKWVKFEDISDNMKRAAVSAEDQLFLKHIGFDFKAIEKAFAANAKNKKKVKGGSTISQQTAKNVFLWPGRSWIRKGFEAYFTLLIEIFWSKERILEVYLNVIEMGDGIYGAEAAAQEYYGKSCTKLSKRQAALIASCFPNPLRWTPKNATPYIRHRQYLILKNMRRLGPLDF</sequence>
<dbReference type="GO" id="GO:0008360">
    <property type="term" value="P:regulation of cell shape"/>
    <property type="evidence" value="ECO:0007669"/>
    <property type="project" value="UniProtKB-KW"/>
</dbReference>
<accession>A0A1H9QCH5</accession>
<dbReference type="STRING" id="390241.SAMN04488023_111138"/>
<dbReference type="InterPro" id="IPR023346">
    <property type="entry name" value="Lysozyme-like_dom_sf"/>
</dbReference>
<dbReference type="InterPro" id="IPR001264">
    <property type="entry name" value="Glyco_trans_51"/>
</dbReference>
<comment type="similarity">
    <text evidence="11">Belongs to the glycosyltransferase 51 family.</text>
</comment>
<keyword evidence="9 11" id="KW-0472">Membrane</keyword>
<organism evidence="13 14">
    <name type="scientific">Pedobacter rhizosphaerae</name>
    <dbReference type="NCBI Taxonomy" id="390241"/>
    <lineage>
        <taxon>Bacteria</taxon>
        <taxon>Pseudomonadati</taxon>
        <taxon>Bacteroidota</taxon>
        <taxon>Sphingobacteriia</taxon>
        <taxon>Sphingobacteriales</taxon>
        <taxon>Sphingobacteriaceae</taxon>
        <taxon>Pedobacter</taxon>
    </lineage>
</organism>
<comment type="pathway">
    <text evidence="11">Cell wall biogenesis; peptidoglycan biosynthesis.</text>
</comment>
<evidence type="ECO:0000256" key="5">
    <source>
        <dbReference type="ARBA" id="ARBA00022692"/>
    </source>
</evidence>
<protein>
    <recommendedName>
        <fullName evidence="11">Biosynthetic peptidoglycan transglycosylase</fullName>
        <ecNumber evidence="11">2.4.99.28</ecNumber>
    </recommendedName>
    <alternativeName>
        <fullName evidence="11">Glycan polymerase</fullName>
    </alternativeName>
    <alternativeName>
        <fullName evidence="11">Peptidoglycan glycosyltransferase MtgA</fullName>
        <shortName evidence="11">PGT</shortName>
    </alternativeName>
</protein>
<dbReference type="GO" id="GO:0009252">
    <property type="term" value="P:peptidoglycan biosynthetic process"/>
    <property type="evidence" value="ECO:0007669"/>
    <property type="project" value="UniProtKB-UniRule"/>
</dbReference>
<dbReference type="Proteomes" id="UP000199572">
    <property type="component" value="Unassembled WGS sequence"/>
</dbReference>
<proteinExistence type="inferred from homology"/>
<dbReference type="EC" id="2.4.99.28" evidence="11"/>
<dbReference type="GO" id="GO:0009274">
    <property type="term" value="C:peptidoglycan-based cell wall"/>
    <property type="evidence" value="ECO:0007669"/>
    <property type="project" value="InterPro"/>
</dbReference>
<keyword evidence="10 11" id="KW-0961">Cell wall biogenesis/degradation</keyword>
<dbReference type="EMBL" id="FOGG01000011">
    <property type="protein sequence ID" value="SER58120.1"/>
    <property type="molecule type" value="Genomic_DNA"/>
</dbReference>
<evidence type="ECO:0000259" key="12">
    <source>
        <dbReference type="Pfam" id="PF00912"/>
    </source>
</evidence>
<evidence type="ECO:0000256" key="7">
    <source>
        <dbReference type="ARBA" id="ARBA00022984"/>
    </source>
</evidence>
<dbReference type="GO" id="GO:0008955">
    <property type="term" value="F:peptidoglycan glycosyltransferase activity"/>
    <property type="evidence" value="ECO:0007669"/>
    <property type="project" value="UniProtKB-UniRule"/>
</dbReference>
<keyword evidence="1 11" id="KW-1003">Cell membrane</keyword>
<dbReference type="Pfam" id="PF00912">
    <property type="entry name" value="Transgly"/>
    <property type="match status" value="1"/>
</dbReference>
<feature type="domain" description="Glycosyl transferase family 51" evidence="12">
    <location>
        <begin position="69"/>
        <end position="235"/>
    </location>
</feature>
<evidence type="ECO:0000313" key="14">
    <source>
        <dbReference type="Proteomes" id="UP000199572"/>
    </source>
</evidence>
<keyword evidence="2" id="KW-0997">Cell inner membrane</keyword>
<dbReference type="PANTHER" id="PTHR30400:SF0">
    <property type="entry name" value="BIOSYNTHETIC PEPTIDOGLYCAN TRANSGLYCOSYLASE"/>
    <property type="match status" value="1"/>
</dbReference>
<evidence type="ECO:0000256" key="8">
    <source>
        <dbReference type="ARBA" id="ARBA00022989"/>
    </source>
</evidence>
<dbReference type="NCBIfam" id="TIGR02070">
    <property type="entry name" value="mono_pep_trsgly"/>
    <property type="match status" value="1"/>
</dbReference>
<comment type="function">
    <text evidence="11">Peptidoglycan polymerase that catalyzes glycan chain elongation from lipid-linked precursors.</text>
</comment>
<evidence type="ECO:0000256" key="9">
    <source>
        <dbReference type="ARBA" id="ARBA00023136"/>
    </source>
</evidence>
<dbReference type="HAMAP" id="MF_00766">
    <property type="entry name" value="PGT_MtgA"/>
    <property type="match status" value="1"/>
</dbReference>
<keyword evidence="5 11" id="KW-0812">Transmembrane</keyword>
<evidence type="ECO:0000313" key="13">
    <source>
        <dbReference type="EMBL" id="SER58120.1"/>
    </source>
</evidence>
<dbReference type="GO" id="GO:0016763">
    <property type="term" value="F:pentosyltransferase activity"/>
    <property type="evidence" value="ECO:0007669"/>
    <property type="project" value="InterPro"/>
</dbReference>
<dbReference type="PANTHER" id="PTHR30400">
    <property type="entry name" value="MONOFUNCTIONAL BIOSYNTHETIC PEPTIDOGLYCAN TRANSGLYCOSYLASE"/>
    <property type="match status" value="1"/>
</dbReference>
<evidence type="ECO:0000256" key="3">
    <source>
        <dbReference type="ARBA" id="ARBA00022676"/>
    </source>
</evidence>
<keyword evidence="8 11" id="KW-1133">Transmembrane helix</keyword>
<keyword evidence="7 11" id="KW-0573">Peptidoglycan synthesis</keyword>
<evidence type="ECO:0000256" key="6">
    <source>
        <dbReference type="ARBA" id="ARBA00022960"/>
    </source>
</evidence>
<dbReference type="RefSeq" id="WP_090884228.1">
    <property type="nucleotide sequence ID" value="NZ_FOGG01000011.1"/>
</dbReference>
<evidence type="ECO:0000256" key="2">
    <source>
        <dbReference type="ARBA" id="ARBA00022519"/>
    </source>
</evidence>
<dbReference type="InterPro" id="IPR036950">
    <property type="entry name" value="PBP_transglycosylase"/>
</dbReference>
<dbReference type="Gene3D" id="1.10.3810.10">
    <property type="entry name" value="Biosynthetic peptidoglycan transglycosylase-like"/>
    <property type="match status" value="1"/>
</dbReference>
<comment type="subcellular location">
    <subcellularLocation>
        <location evidence="11">Cell membrane</location>
        <topology evidence="11">Single-pass membrane protein</topology>
    </subcellularLocation>
</comment>
<dbReference type="UniPathway" id="UPA00219"/>
<evidence type="ECO:0000256" key="11">
    <source>
        <dbReference type="HAMAP-Rule" id="MF_00766"/>
    </source>
</evidence>
<dbReference type="GO" id="GO:0005886">
    <property type="term" value="C:plasma membrane"/>
    <property type="evidence" value="ECO:0007669"/>
    <property type="project" value="UniProtKB-SubCell"/>
</dbReference>
<evidence type="ECO:0000256" key="4">
    <source>
        <dbReference type="ARBA" id="ARBA00022679"/>
    </source>
</evidence>